<evidence type="ECO:0000313" key="4">
    <source>
        <dbReference type="Proteomes" id="UP001259659"/>
    </source>
</evidence>
<comment type="caution">
    <text evidence="3">The sequence shown here is derived from an EMBL/GenBank/DDBJ whole genome shotgun (WGS) entry which is preliminary data.</text>
</comment>
<keyword evidence="2" id="KW-0472">Membrane</keyword>
<organism evidence="3 4">
    <name type="scientific">Haloarcula saliterrae</name>
    <dbReference type="NCBI Taxonomy" id="2950534"/>
    <lineage>
        <taxon>Archaea</taxon>
        <taxon>Methanobacteriati</taxon>
        <taxon>Methanobacteriota</taxon>
        <taxon>Stenosarchaea group</taxon>
        <taxon>Halobacteria</taxon>
        <taxon>Halobacteriales</taxon>
        <taxon>Haloarculaceae</taxon>
        <taxon>Haloarcula</taxon>
    </lineage>
</organism>
<dbReference type="Proteomes" id="UP001259659">
    <property type="component" value="Unassembled WGS sequence"/>
</dbReference>
<evidence type="ECO:0000256" key="1">
    <source>
        <dbReference type="SAM" id="MobiDB-lite"/>
    </source>
</evidence>
<evidence type="ECO:0000256" key="2">
    <source>
        <dbReference type="SAM" id="Phobius"/>
    </source>
</evidence>
<sequence>MLNLFPKLRSKIKGVRKKLGPVLPVILTALLGALLLWGTGYLFDLFWLAPAADINGVFSGTTYLTISPSGVTALVGFLLGALAGTWYFAYRPNRETVMEYWAQVPTWTQATLIGLAGALAVTAGLFAVQVYWGLSDLTVVSGFLLVWPASTGMVILRRRCIGDDCPPKTSMRIGYTHAKGLESRTMAIILGSLVGVFGGLLTWYLSIRIGNWGTALPAVVVAVLLWAGVTLVIYNRYDEQTAERTNLAIAGVNRPKTRDTWELHIKNESSDSIDLSLAKIRDTEFDLYKFGVDTTLGPGETCTFNAPEGFRLAPNDDSWELPLGYTLKQGSETPAILTRTGEMYGLQRDQLDGPDGGPTGARADVTATGQSNPSGEAPETPASTQD</sequence>
<dbReference type="EMBL" id="JAMQON010000004">
    <property type="protein sequence ID" value="MDS0260505.1"/>
    <property type="molecule type" value="Genomic_DNA"/>
</dbReference>
<feature type="region of interest" description="Disordered" evidence="1">
    <location>
        <begin position="347"/>
        <end position="386"/>
    </location>
</feature>
<protein>
    <submittedName>
        <fullName evidence="3">Lamin tail domain-containing protein</fullName>
    </submittedName>
</protein>
<evidence type="ECO:0000313" key="3">
    <source>
        <dbReference type="EMBL" id="MDS0260505.1"/>
    </source>
</evidence>
<feature type="transmembrane region" description="Helical" evidence="2">
    <location>
        <begin position="110"/>
        <end position="132"/>
    </location>
</feature>
<keyword evidence="2" id="KW-1133">Transmembrane helix</keyword>
<name>A0ABU2FE19_9EURY</name>
<accession>A0ABU2FE19</accession>
<proteinExistence type="predicted"/>
<feature type="transmembrane region" description="Helical" evidence="2">
    <location>
        <begin position="138"/>
        <end position="156"/>
    </location>
</feature>
<feature type="transmembrane region" description="Helical" evidence="2">
    <location>
        <begin position="63"/>
        <end position="89"/>
    </location>
</feature>
<gene>
    <name evidence="3" type="ORF">NDI56_13955</name>
</gene>
<reference evidence="3 4" key="1">
    <citation type="submission" date="2022-06" db="EMBL/GenBank/DDBJ databases">
        <title>Haloarcula sp. a new haloarchaeum isolate from saline soil.</title>
        <authorList>
            <person name="Strakova D."/>
            <person name="Galisteo C."/>
            <person name="Sanchez-Porro C."/>
            <person name="Ventosa A."/>
        </authorList>
    </citation>
    <scope>NUCLEOTIDE SEQUENCE [LARGE SCALE GENOMIC DNA]</scope>
    <source>
        <strain evidence="3 4">S1CR25-12</strain>
    </source>
</reference>
<feature type="transmembrane region" description="Helical" evidence="2">
    <location>
        <begin position="187"/>
        <end position="206"/>
    </location>
</feature>
<dbReference type="RefSeq" id="WP_310920195.1">
    <property type="nucleotide sequence ID" value="NZ_JAMQON010000004.1"/>
</dbReference>
<feature type="transmembrane region" description="Helical" evidence="2">
    <location>
        <begin position="21"/>
        <end position="43"/>
    </location>
</feature>
<feature type="transmembrane region" description="Helical" evidence="2">
    <location>
        <begin position="212"/>
        <end position="234"/>
    </location>
</feature>
<keyword evidence="2" id="KW-0812">Transmembrane</keyword>
<keyword evidence="4" id="KW-1185">Reference proteome</keyword>